<dbReference type="EMBL" id="BTRK01000006">
    <property type="protein sequence ID" value="GMR58493.1"/>
    <property type="molecule type" value="Genomic_DNA"/>
</dbReference>
<proteinExistence type="predicted"/>
<dbReference type="AlphaFoldDB" id="A0AAN5D8K2"/>
<gene>
    <name evidence="2" type="ORF">PMAYCL1PPCAC_28688</name>
</gene>
<evidence type="ECO:0000313" key="2">
    <source>
        <dbReference type="EMBL" id="GMR58493.1"/>
    </source>
</evidence>
<dbReference type="Proteomes" id="UP001328107">
    <property type="component" value="Unassembled WGS sequence"/>
</dbReference>
<feature type="compositionally biased region" description="Basic and acidic residues" evidence="1">
    <location>
        <begin position="23"/>
        <end position="33"/>
    </location>
</feature>
<organism evidence="2 3">
    <name type="scientific">Pristionchus mayeri</name>
    <dbReference type="NCBI Taxonomy" id="1317129"/>
    <lineage>
        <taxon>Eukaryota</taxon>
        <taxon>Metazoa</taxon>
        <taxon>Ecdysozoa</taxon>
        <taxon>Nematoda</taxon>
        <taxon>Chromadorea</taxon>
        <taxon>Rhabditida</taxon>
        <taxon>Rhabditina</taxon>
        <taxon>Diplogasteromorpha</taxon>
        <taxon>Diplogasteroidea</taxon>
        <taxon>Neodiplogasteridae</taxon>
        <taxon>Pristionchus</taxon>
    </lineage>
</organism>
<reference evidence="3" key="1">
    <citation type="submission" date="2022-10" db="EMBL/GenBank/DDBJ databases">
        <title>Genome assembly of Pristionchus species.</title>
        <authorList>
            <person name="Yoshida K."/>
            <person name="Sommer R.J."/>
        </authorList>
    </citation>
    <scope>NUCLEOTIDE SEQUENCE [LARGE SCALE GENOMIC DNA]</scope>
    <source>
        <strain evidence="3">RS5460</strain>
    </source>
</reference>
<feature type="compositionally biased region" description="Polar residues" evidence="1">
    <location>
        <begin position="1"/>
        <end position="20"/>
    </location>
</feature>
<comment type="caution">
    <text evidence="2">The sequence shown here is derived from an EMBL/GenBank/DDBJ whole genome shotgun (WGS) entry which is preliminary data.</text>
</comment>
<protein>
    <submittedName>
        <fullName evidence="2">Uncharacterized protein</fullName>
    </submittedName>
</protein>
<keyword evidence="3" id="KW-1185">Reference proteome</keyword>
<evidence type="ECO:0000313" key="3">
    <source>
        <dbReference type="Proteomes" id="UP001328107"/>
    </source>
</evidence>
<sequence length="308" mass="34276">MGKNGSASNQTVSRRGNATTAREALKNKRELEKGAIQTTDVSSAMVANAGQGRSTTARDALKVLSVNEVRTGERLLAGAEEFDREESADRAFISFGSYCTKSTKRRKEESQEDFRYLVSEVTETSTNYDVDVDTNYRVIGPLIAVVVGNIEEARYVATWLKQQKNAVTTSFYKINNYGNHMALGELASVKDTRAALGEAIPHHQIPGWSVGKIDYPMNYLFGLSVPVTTTSIDVRGFDAKLWNAQTTTTDNLLWCFEKAFRPKWIGRVLDCIRMDFDDVSRSQKASDVLHDLRLSQGILQVKCSPPTR</sequence>
<feature type="region of interest" description="Disordered" evidence="1">
    <location>
        <begin position="1"/>
        <end position="36"/>
    </location>
</feature>
<evidence type="ECO:0000256" key="1">
    <source>
        <dbReference type="SAM" id="MobiDB-lite"/>
    </source>
</evidence>
<accession>A0AAN5D8K2</accession>
<name>A0AAN5D8K2_9BILA</name>